<keyword evidence="2 4" id="KW-0802">TPR repeat</keyword>
<feature type="domain" description="PPIase FKBP-type" evidence="6">
    <location>
        <begin position="76"/>
        <end position="168"/>
    </location>
</feature>
<dbReference type="Gene3D" id="1.25.40.10">
    <property type="entry name" value="Tetratricopeptide repeat domain"/>
    <property type="match status" value="1"/>
</dbReference>
<dbReference type="InterPro" id="IPR039663">
    <property type="entry name" value="AIP/AIPL1/TTC9"/>
</dbReference>
<comment type="catalytic activity">
    <reaction evidence="3">
        <text>[protein]-peptidylproline (omega=180) = [protein]-peptidylproline (omega=0)</text>
        <dbReference type="Rhea" id="RHEA:16237"/>
        <dbReference type="Rhea" id="RHEA-COMP:10747"/>
        <dbReference type="Rhea" id="RHEA-COMP:10748"/>
        <dbReference type="ChEBI" id="CHEBI:83833"/>
        <dbReference type="ChEBI" id="CHEBI:83834"/>
        <dbReference type="EC" id="5.2.1.8"/>
    </reaction>
</comment>
<feature type="repeat" description="TPR" evidence="4">
    <location>
        <begin position="273"/>
        <end position="306"/>
    </location>
</feature>
<proteinExistence type="predicted"/>
<dbReference type="SMART" id="SM00028">
    <property type="entry name" value="TPR"/>
    <property type="match status" value="3"/>
</dbReference>
<dbReference type="PROSITE" id="PS50059">
    <property type="entry name" value="FKBP_PPIASE"/>
    <property type="match status" value="1"/>
</dbReference>
<keyword evidence="3" id="KW-0413">Isomerase</keyword>
<dbReference type="PANTHER" id="PTHR11242">
    <property type="entry name" value="ARYL HYDROCARBON RECEPTOR INTERACTING PROTEIN RELATED"/>
    <property type="match status" value="1"/>
</dbReference>
<dbReference type="SUPFAM" id="SSF48452">
    <property type="entry name" value="TPR-like"/>
    <property type="match status" value="1"/>
</dbReference>
<dbReference type="Gramene" id="OMERI12G01550.1">
    <property type="protein sequence ID" value="OMERI12G01550.1"/>
    <property type="gene ID" value="OMERI12G01550"/>
</dbReference>
<dbReference type="Pfam" id="PF13181">
    <property type="entry name" value="TPR_8"/>
    <property type="match status" value="1"/>
</dbReference>
<dbReference type="InterPro" id="IPR001179">
    <property type="entry name" value="PPIase_FKBP_dom"/>
</dbReference>
<dbReference type="FunFam" id="1.25.40.10:FF:000708">
    <property type="entry name" value="Peptidylprolyl isomerase"/>
    <property type="match status" value="1"/>
</dbReference>
<dbReference type="Gene3D" id="3.10.50.40">
    <property type="match status" value="1"/>
</dbReference>
<evidence type="ECO:0000313" key="8">
    <source>
        <dbReference type="Proteomes" id="UP000008021"/>
    </source>
</evidence>
<accession>A0A0E0F9J0</accession>
<dbReference type="STRING" id="40149.A0A0E0F9J0"/>
<dbReference type="GO" id="GO:0003755">
    <property type="term" value="F:peptidyl-prolyl cis-trans isomerase activity"/>
    <property type="evidence" value="ECO:0007669"/>
    <property type="project" value="UniProtKB-KW"/>
</dbReference>
<evidence type="ECO:0000256" key="5">
    <source>
        <dbReference type="SAM" id="MobiDB-lite"/>
    </source>
</evidence>
<sequence length="665" mass="75034">MAVLEEDPAPVPAAAADSTSGASDDEITVEETSFVHTEPPQDGTAPPVVTSDMEVLNDKVKKQVIKEGHGKKPSRFATCFVHYRAWVEGSSHKFEDTWQEQHPIELVLGKEKKEMTGLGIGVSNMRSGERALLHVNWELGYGKEGSFSFPNVPPMADLVYEVELIGFDDVKEGKARSDMTVEERIEAADRRKIEGNEYFKEKKFEEAMQQYEMAIAYMGDDFMFQLFGKYRDMALAVKNPCHLNMAACLIKLKRFDEAISQCTIVLSEDENNVKALFRRGKARAELGQTESAREDFLKAKKYSPEDKEIQRELRSLAEQDKALYQKQKELYKGLFGPRPEPKPKASNFLVLFWRCLPHAASNGSKPADLKDLIAGLYGSQPLSSPVADEAGEEEMVPVVEDGDEFGDDGWEFRAAPSSDGGRANGDGIEDVPKSMDSDQEDWSLFTSTGPNNAAILDLYKETELVDAVHMTQSSSESAQSPSDMFSNNEMLREETLTVMFRYGKDFKEICEKLPEGFCVEERSAKDVYISELLDNAKEVHLKDFEEEYHLTEKILMALEDMSLAVELYKHSVSTLHTLEQASKEEQRDYVRAWYSMLLFCAQELQRGVVLWQESCQSNVCNVVISQGGQFFIALGEIYRVAQILNLSLQSFKPWVIWDGDHPDIF</sequence>
<dbReference type="PROSITE" id="PS50005">
    <property type="entry name" value="TPR"/>
    <property type="match status" value="1"/>
</dbReference>
<feature type="compositionally biased region" description="Low complexity" evidence="5">
    <location>
        <begin position="12"/>
        <end position="22"/>
    </location>
</feature>
<dbReference type="InterPro" id="IPR059024">
    <property type="entry name" value="SYNRG_C"/>
</dbReference>
<keyword evidence="3" id="KW-0697">Rotamase</keyword>
<dbReference type="SUPFAM" id="SSF54534">
    <property type="entry name" value="FKBP-like"/>
    <property type="match status" value="1"/>
</dbReference>
<dbReference type="InterPro" id="IPR011990">
    <property type="entry name" value="TPR-like_helical_dom_sf"/>
</dbReference>
<dbReference type="Pfam" id="PF00254">
    <property type="entry name" value="FKBP_C"/>
    <property type="match status" value="1"/>
</dbReference>
<dbReference type="PANTHER" id="PTHR11242:SF0">
    <property type="entry name" value="TPR_REGION DOMAIN-CONTAINING PROTEIN"/>
    <property type="match status" value="1"/>
</dbReference>
<keyword evidence="8" id="KW-1185">Reference proteome</keyword>
<dbReference type="EC" id="5.2.1.8" evidence="3"/>
<keyword evidence="1" id="KW-0677">Repeat</keyword>
<dbReference type="Pfam" id="PF25999">
    <property type="entry name" value="SYNRG_C"/>
    <property type="match status" value="1"/>
</dbReference>
<name>A0A0E0F9J0_9ORYZ</name>
<evidence type="ECO:0000313" key="7">
    <source>
        <dbReference type="EnsemblPlants" id="OMERI12G01550.1"/>
    </source>
</evidence>
<organism evidence="7">
    <name type="scientific">Oryza meridionalis</name>
    <dbReference type="NCBI Taxonomy" id="40149"/>
    <lineage>
        <taxon>Eukaryota</taxon>
        <taxon>Viridiplantae</taxon>
        <taxon>Streptophyta</taxon>
        <taxon>Embryophyta</taxon>
        <taxon>Tracheophyta</taxon>
        <taxon>Spermatophyta</taxon>
        <taxon>Magnoliopsida</taxon>
        <taxon>Liliopsida</taxon>
        <taxon>Poales</taxon>
        <taxon>Poaceae</taxon>
        <taxon>BOP clade</taxon>
        <taxon>Oryzoideae</taxon>
        <taxon>Oryzeae</taxon>
        <taxon>Oryzinae</taxon>
        <taxon>Oryza</taxon>
    </lineage>
</organism>
<evidence type="ECO:0000256" key="2">
    <source>
        <dbReference type="ARBA" id="ARBA00022803"/>
    </source>
</evidence>
<protein>
    <recommendedName>
        <fullName evidence="3">peptidylprolyl isomerase</fullName>
        <ecNumber evidence="3">5.2.1.8</ecNumber>
    </recommendedName>
</protein>
<evidence type="ECO:0000256" key="1">
    <source>
        <dbReference type="ARBA" id="ARBA00022737"/>
    </source>
</evidence>
<reference evidence="7" key="2">
    <citation type="submission" date="2018-05" db="EMBL/GenBank/DDBJ databases">
        <title>OmerRS3 (Oryza meridionalis Reference Sequence Version 3).</title>
        <authorList>
            <person name="Zhang J."/>
            <person name="Kudrna D."/>
            <person name="Lee S."/>
            <person name="Talag J."/>
            <person name="Welchert J."/>
            <person name="Wing R.A."/>
        </authorList>
    </citation>
    <scope>NUCLEOTIDE SEQUENCE [LARGE SCALE GENOMIC DNA]</scope>
    <source>
        <strain evidence="7">cv. OR44</strain>
    </source>
</reference>
<dbReference type="InterPro" id="IPR019734">
    <property type="entry name" value="TPR_rpt"/>
</dbReference>
<dbReference type="AlphaFoldDB" id="A0A0E0F9J0"/>
<dbReference type="InterPro" id="IPR046357">
    <property type="entry name" value="PPIase_dom_sf"/>
</dbReference>
<evidence type="ECO:0000259" key="6">
    <source>
        <dbReference type="PROSITE" id="PS50059"/>
    </source>
</evidence>
<dbReference type="eggNOG" id="KOG0543">
    <property type="taxonomic scope" value="Eukaryota"/>
</dbReference>
<reference evidence="7" key="1">
    <citation type="submission" date="2015-04" db="UniProtKB">
        <authorList>
            <consortium name="EnsemblPlants"/>
        </authorList>
    </citation>
    <scope>IDENTIFICATION</scope>
</reference>
<dbReference type="Proteomes" id="UP000008021">
    <property type="component" value="Chromosome 12"/>
</dbReference>
<dbReference type="EnsemblPlants" id="OMERI12G01550.1">
    <property type="protein sequence ID" value="OMERI12G01550.1"/>
    <property type="gene ID" value="OMERI12G01550"/>
</dbReference>
<feature type="region of interest" description="Disordered" evidence="5">
    <location>
        <begin position="1"/>
        <end position="48"/>
    </location>
</feature>
<evidence type="ECO:0000256" key="3">
    <source>
        <dbReference type="PROSITE-ProRule" id="PRU00277"/>
    </source>
</evidence>
<evidence type="ECO:0000256" key="4">
    <source>
        <dbReference type="PROSITE-ProRule" id="PRU00339"/>
    </source>
</evidence>
<dbReference type="HOGENOM" id="CLU_013495_0_0_1"/>